<dbReference type="SUPFAM" id="SSF47459">
    <property type="entry name" value="HLH, helix-loop-helix DNA-binding domain"/>
    <property type="match status" value="1"/>
</dbReference>
<keyword evidence="2" id="KW-0238">DNA-binding</keyword>
<keyword evidence="6" id="KW-1185">Reference proteome</keyword>
<dbReference type="InterPro" id="IPR015660">
    <property type="entry name" value="MASH1/Ascl1a-like"/>
</dbReference>
<dbReference type="PANTHER" id="PTHR13935">
    <property type="entry name" value="ACHAETE-SCUTE TRANSCRIPTION FACTOR-RELATED"/>
    <property type="match status" value="1"/>
</dbReference>
<sequence length="494" mass="53294">MACRSQETKSPVPPFNHAQSAPFNGMLSGSSTTGQQPAVANTITVRNLVTSLNPLKRVKLKENQTLVTARGPMPEELAVKRKLPLGNYVSAANIMPVGARAAEVQFLLREKIFGSVGAPPAVDSSGAGGGGKGRKRHSGGPEQKGGGSAVERRNARERNRVQQVNNGFAALRQRIPDEIAEAFEAGTTARGVHKKLSKVETLRMAVEYIKSLERLLECTGGPAEPGTRHRFADEALPGDSQLPATPPPEPVGGHPTNFFLAIKPRGIGKPTGAASQGLPTVTGDGVGAGVEGSAVAGFDQTQITIINGHQYMRIPGTNTFQYLDPERLYDEDLESSAGLDFSEDSGTRGPLLLDEEEEDEDEDDTASSSADLLSESALALSPQSNFTPDSEGKREVDSFYHPLPMACAPQLTSCQQQQQQLQQLEQTSLQTPAGEELGFDQQQYDDLMLIKSELEDDTNLTEDPAFISWIETSQQLQMQQQLQQQLQQHQSILD</sequence>
<dbReference type="Proteomes" id="UP000075880">
    <property type="component" value="Unassembled WGS sequence"/>
</dbReference>
<evidence type="ECO:0000256" key="2">
    <source>
        <dbReference type="ARBA" id="ARBA00023125"/>
    </source>
</evidence>
<dbReference type="GO" id="GO:0046983">
    <property type="term" value="F:protein dimerization activity"/>
    <property type="evidence" value="ECO:0007669"/>
    <property type="project" value="InterPro"/>
</dbReference>
<dbReference type="Gene3D" id="4.10.280.10">
    <property type="entry name" value="Helix-loop-helix DNA-binding domain"/>
    <property type="match status" value="1"/>
</dbReference>
<dbReference type="EnsemblMetazoa" id="ENSAATROPT013984">
    <property type="protein sequence ID" value="ENSAATROPP012741"/>
    <property type="gene ID" value="ENSAATROPG011347"/>
</dbReference>
<reference evidence="5" key="1">
    <citation type="submission" date="2024-04" db="UniProtKB">
        <authorList>
            <consortium name="EnsemblMetazoa"/>
        </authorList>
    </citation>
    <scope>IDENTIFICATION</scope>
    <source>
        <strain evidence="5">EBRO</strain>
    </source>
</reference>
<keyword evidence="1" id="KW-0524">Neurogenesis</keyword>
<name>A0AAG5DNI8_ANOAO</name>
<accession>A0AAG5DNI8</accession>
<feature type="region of interest" description="Disordered" evidence="3">
    <location>
        <begin position="118"/>
        <end position="163"/>
    </location>
</feature>
<dbReference type="AlphaFoldDB" id="A0AAG5DNI8"/>
<dbReference type="InterPro" id="IPR011598">
    <property type="entry name" value="bHLH_dom"/>
</dbReference>
<dbReference type="PANTHER" id="PTHR13935:SF106">
    <property type="entry name" value="ACHAETE-SCUTE COMPLEX PROTEIN T5-RELATED"/>
    <property type="match status" value="1"/>
</dbReference>
<dbReference type="GO" id="GO:0090575">
    <property type="term" value="C:RNA polymerase II transcription regulator complex"/>
    <property type="evidence" value="ECO:0007669"/>
    <property type="project" value="TreeGrafter"/>
</dbReference>
<evidence type="ECO:0000313" key="6">
    <source>
        <dbReference type="Proteomes" id="UP000075880"/>
    </source>
</evidence>
<feature type="region of interest" description="Disordered" evidence="3">
    <location>
        <begin position="1"/>
        <end position="35"/>
    </location>
</feature>
<dbReference type="SMART" id="SM00353">
    <property type="entry name" value="HLH"/>
    <property type="match status" value="1"/>
</dbReference>
<organism evidence="5 6">
    <name type="scientific">Anopheles atroparvus</name>
    <name type="common">European mosquito</name>
    <dbReference type="NCBI Taxonomy" id="41427"/>
    <lineage>
        <taxon>Eukaryota</taxon>
        <taxon>Metazoa</taxon>
        <taxon>Ecdysozoa</taxon>
        <taxon>Arthropoda</taxon>
        <taxon>Hexapoda</taxon>
        <taxon>Insecta</taxon>
        <taxon>Pterygota</taxon>
        <taxon>Neoptera</taxon>
        <taxon>Endopterygota</taxon>
        <taxon>Diptera</taxon>
        <taxon>Nematocera</taxon>
        <taxon>Culicoidea</taxon>
        <taxon>Culicidae</taxon>
        <taxon>Anophelinae</taxon>
        <taxon>Anopheles</taxon>
    </lineage>
</organism>
<proteinExistence type="predicted"/>
<evidence type="ECO:0000256" key="1">
    <source>
        <dbReference type="ARBA" id="ARBA00022902"/>
    </source>
</evidence>
<dbReference type="GO" id="GO:0045944">
    <property type="term" value="P:positive regulation of transcription by RNA polymerase II"/>
    <property type="evidence" value="ECO:0007669"/>
    <property type="project" value="TreeGrafter"/>
</dbReference>
<evidence type="ECO:0000259" key="4">
    <source>
        <dbReference type="PROSITE" id="PS50888"/>
    </source>
</evidence>
<dbReference type="GO" id="GO:0000977">
    <property type="term" value="F:RNA polymerase II transcription regulatory region sequence-specific DNA binding"/>
    <property type="evidence" value="ECO:0007669"/>
    <property type="project" value="TreeGrafter"/>
</dbReference>
<feature type="domain" description="BHLH" evidence="4">
    <location>
        <begin position="148"/>
        <end position="212"/>
    </location>
</feature>
<dbReference type="InterPro" id="IPR036638">
    <property type="entry name" value="HLH_DNA-bd_sf"/>
</dbReference>
<evidence type="ECO:0000313" key="5">
    <source>
        <dbReference type="EnsemblMetazoa" id="ENSAATROPP012741"/>
    </source>
</evidence>
<dbReference type="CDD" id="cd19744">
    <property type="entry name" value="bHLH_TS_dAS-C_like"/>
    <property type="match status" value="1"/>
</dbReference>
<dbReference type="PROSITE" id="PS50888">
    <property type="entry name" value="BHLH"/>
    <property type="match status" value="1"/>
</dbReference>
<protein>
    <recommendedName>
        <fullName evidence="4">BHLH domain-containing protein</fullName>
    </recommendedName>
</protein>
<evidence type="ECO:0000256" key="3">
    <source>
        <dbReference type="SAM" id="MobiDB-lite"/>
    </source>
</evidence>
<feature type="compositionally biased region" description="Polar residues" evidence="3">
    <location>
        <begin position="17"/>
        <end position="35"/>
    </location>
</feature>
<dbReference type="GO" id="GO:0007399">
    <property type="term" value="P:nervous system development"/>
    <property type="evidence" value="ECO:0007669"/>
    <property type="project" value="UniProtKB-KW"/>
</dbReference>
<dbReference type="Pfam" id="PF00010">
    <property type="entry name" value="HLH"/>
    <property type="match status" value="1"/>
</dbReference>
<dbReference type="GO" id="GO:0000981">
    <property type="term" value="F:DNA-binding transcription factor activity, RNA polymerase II-specific"/>
    <property type="evidence" value="ECO:0007669"/>
    <property type="project" value="TreeGrafter"/>
</dbReference>
<feature type="compositionally biased region" description="Basic and acidic residues" evidence="3">
    <location>
        <begin position="150"/>
        <end position="160"/>
    </location>
</feature>